<reference evidence="2 3" key="1">
    <citation type="submission" date="2020-01" db="EMBL/GenBank/DDBJ databases">
        <authorList>
            <consortium name="DOE Joint Genome Institute"/>
            <person name="Haridas S."/>
            <person name="Albert R."/>
            <person name="Binder M."/>
            <person name="Bloem J."/>
            <person name="Labutti K."/>
            <person name="Salamov A."/>
            <person name="Andreopoulos B."/>
            <person name="Baker S.E."/>
            <person name="Barry K."/>
            <person name="Bills G."/>
            <person name="Bluhm B.H."/>
            <person name="Cannon C."/>
            <person name="Castanera R."/>
            <person name="Culley D.E."/>
            <person name="Daum C."/>
            <person name="Ezra D."/>
            <person name="Gonzalez J.B."/>
            <person name="Henrissat B."/>
            <person name="Kuo A."/>
            <person name="Liang C."/>
            <person name="Lipzen A."/>
            <person name="Lutzoni F."/>
            <person name="Magnuson J."/>
            <person name="Mondo S."/>
            <person name="Nolan M."/>
            <person name="Ohm R."/>
            <person name="Pangilinan J."/>
            <person name="Park H.-J.H."/>
            <person name="Ramirez L."/>
            <person name="Alfaro M."/>
            <person name="Sun H."/>
            <person name="Tritt A."/>
            <person name="Yoshinaga Y."/>
            <person name="Zwiers L.-H.L."/>
            <person name="Turgeon B.G."/>
            <person name="Goodwin S.B."/>
            <person name="Spatafora J.W."/>
            <person name="Crous P.W."/>
            <person name="Grigoriev I.V."/>
        </authorList>
    </citation>
    <scope>NUCLEOTIDE SEQUENCE [LARGE SCALE GENOMIC DNA]</scope>
    <source>
        <strain evidence="2 3">CBS 611.86</strain>
    </source>
</reference>
<feature type="compositionally biased region" description="Basic and acidic residues" evidence="1">
    <location>
        <begin position="28"/>
        <end position="45"/>
    </location>
</feature>
<sequence length="174" mass="19231">MAPQKDTGCLLGTYCPCDGLRSTTPPRVADRPPEQLMGEGHKSASDQRAPQLAEGRRLSKTRRYGIAVLQCRRRKKQCLADRQAKGKLFSVKTSSANTWFEDGPCSRWSTVPSSLQCQQLRFTGSRDDGLLNLGHRWLPSCPRRGAVPPLHNLRGPRSCALARHALLLGARGSR</sequence>
<dbReference type="Proteomes" id="UP000481861">
    <property type="component" value="Unassembled WGS sequence"/>
</dbReference>
<organism evidence="2 3">
    <name type="scientific">Massariosphaeria phaeospora</name>
    <dbReference type="NCBI Taxonomy" id="100035"/>
    <lineage>
        <taxon>Eukaryota</taxon>
        <taxon>Fungi</taxon>
        <taxon>Dikarya</taxon>
        <taxon>Ascomycota</taxon>
        <taxon>Pezizomycotina</taxon>
        <taxon>Dothideomycetes</taxon>
        <taxon>Pleosporomycetidae</taxon>
        <taxon>Pleosporales</taxon>
        <taxon>Pleosporales incertae sedis</taxon>
        <taxon>Massariosphaeria</taxon>
    </lineage>
</organism>
<evidence type="ECO:0000313" key="3">
    <source>
        <dbReference type="Proteomes" id="UP000481861"/>
    </source>
</evidence>
<comment type="caution">
    <text evidence="2">The sequence shown here is derived from an EMBL/GenBank/DDBJ whole genome shotgun (WGS) entry which is preliminary data.</text>
</comment>
<keyword evidence="3" id="KW-1185">Reference proteome</keyword>
<dbReference type="EMBL" id="JAADJZ010000009">
    <property type="protein sequence ID" value="KAF2872656.1"/>
    <property type="molecule type" value="Genomic_DNA"/>
</dbReference>
<evidence type="ECO:0000256" key="1">
    <source>
        <dbReference type="SAM" id="MobiDB-lite"/>
    </source>
</evidence>
<name>A0A7C8M9T0_9PLEO</name>
<gene>
    <name evidence="2" type="ORF">BDV95DRAFT_392780</name>
</gene>
<dbReference type="AlphaFoldDB" id="A0A7C8M9T0"/>
<accession>A0A7C8M9T0</accession>
<feature type="region of interest" description="Disordered" evidence="1">
    <location>
        <begin position="22"/>
        <end position="56"/>
    </location>
</feature>
<protein>
    <submittedName>
        <fullName evidence="2">Uncharacterized protein</fullName>
    </submittedName>
</protein>
<evidence type="ECO:0000313" key="2">
    <source>
        <dbReference type="EMBL" id="KAF2872656.1"/>
    </source>
</evidence>
<proteinExistence type="predicted"/>